<organism evidence="1 2">
    <name type="scientific">Diphasiastrum complanatum</name>
    <name type="common">Issler's clubmoss</name>
    <name type="synonym">Lycopodium complanatum</name>
    <dbReference type="NCBI Taxonomy" id="34168"/>
    <lineage>
        <taxon>Eukaryota</taxon>
        <taxon>Viridiplantae</taxon>
        <taxon>Streptophyta</taxon>
        <taxon>Embryophyta</taxon>
        <taxon>Tracheophyta</taxon>
        <taxon>Lycopodiopsida</taxon>
        <taxon>Lycopodiales</taxon>
        <taxon>Lycopodiaceae</taxon>
        <taxon>Lycopodioideae</taxon>
        <taxon>Diphasiastrum</taxon>
    </lineage>
</organism>
<proteinExistence type="predicted"/>
<evidence type="ECO:0000313" key="1">
    <source>
        <dbReference type="EMBL" id="KAJ7514700.1"/>
    </source>
</evidence>
<protein>
    <submittedName>
        <fullName evidence="1">Uncharacterized protein</fullName>
    </submittedName>
</protein>
<reference evidence="2" key="1">
    <citation type="journal article" date="2024" name="Proc. Natl. Acad. Sci. U.S.A.">
        <title>Extraordinary preservation of gene collinearity over three hundred million years revealed in homosporous lycophytes.</title>
        <authorList>
            <person name="Li C."/>
            <person name="Wickell D."/>
            <person name="Kuo L.Y."/>
            <person name="Chen X."/>
            <person name="Nie B."/>
            <person name="Liao X."/>
            <person name="Peng D."/>
            <person name="Ji J."/>
            <person name="Jenkins J."/>
            <person name="Williams M."/>
            <person name="Shu S."/>
            <person name="Plott C."/>
            <person name="Barry K."/>
            <person name="Rajasekar S."/>
            <person name="Grimwood J."/>
            <person name="Han X."/>
            <person name="Sun S."/>
            <person name="Hou Z."/>
            <person name="He W."/>
            <person name="Dai G."/>
            <person name="Sun C."/>
            <person name="Schmutz J."/>
            <person name="Leebens-Mack J.H."/>
            <person name="Li F.W."/>
            <person name="Wang L."/>
        </authorList>
    </citation>
    <scope>NUCLEOTIDE SEQUENCE [LARGE SCALE GENOMIC DNA]</scope>
    <source>
        <strain evidence="2">cv. PW_Plant_1</strain>
    </source>
</reference>
<gene>
    <name evidence="1" type="ORF">O6H91_23G055600</name>
</gene>
<keyword evidence="2" id="KW-1185">Reference proteome</keyword>
<accession>A0ACC2AAX9</accession>
<name>A0ACC2AAX9_DIPCM</name>
<comment type="caution">
    <text evidence="1">The sequence shown here is derived from an EMBL/GenBank/DDBJ whole genome shotgun (WGS) entry which is preliminary data.</text>
</comment>
<evidence type="ECO:0000313" key="2">
    <source>
        <dbReference type="Proteomes" id="UP001162992"/>
    </source>
</evidence>
<sequence>MKAYALVFLILLMDQQVAQANNGGWNQASATFYGDADASGTMEGACGYGNLYAQGYGTNTAAISTALFNNGFTCGACFEIKCWNAKWCNIGNPSIVITATNFCPPNYGLPSDSGGWCNPPRQHFDMSQPAFMQIAFWRAGIVPVIYRRVHCTKQGGIHFTIKGSKFFNIVLITNVSGVGDVIKVSVKGSRTSWNTMRRNWGQNWEYDSELVGQNLSFQVTTSDGRTVVSYNVSPSNWQFGQTFSGNQFS</sequence>
<dbReference type="EMBL" id="CM055114">
    <property type="protein sequence ID" value="KAJ7514700.1"/>
    <property type="molecule type" value="Genomic_DNA"/>
</dbReference>
<dbReference type="Proteomes" id="UP001162992">
    <property type="component" value="Chromosome 23"/>
</dbReference>